<name>W0MTR9_PSESX</name>
<reference evidence="2 3" key="1">
    <citation type="submission" date="2013-12" db="EMBL/GenBank/DDBJ databases">
        <title>Interactions Between Genome Architecture and Virulence Genes in Pseudomonas syringae, strain CC1557 as a model.</title>
        <authorList>
            <person name="Baltrus D."/>
            <person name="Hockett K."/>
            <person name="Karlsrud E."/>
            <person name="Dougherty K."/>
            <person name="Nishimura M."/>
        </authorList>
    </citation>
    <scope>NUCLEOTIDE SEQUENCE [LARGE SCALE GENOMIC DNA]</scope>
    <source>
        <strain evidence="2 3">CC1557</strain>
    </source>
</reference>
<gene>
    <name evidence="2" type="ORF">N018_08080</name>
</gene>
<evidence type="ECO:0000313" key="2">
    <source>
        <dbReference type="EMBL" id="AHG40206.1"/>
    </source>
</evidence>
<dbReference type="AlphaFoldDB" id="W0MTR9"/>
<proteinExistence type="predicted"/>
<dbReference type="Proteomes" id="UP000019089">
    <property type="component" value="Chromosome"/>
</dbReference>
<evidence type="ECO:0000256" key="1">
    <source>
        <dbReference type="SAM" id="MobiDB-lite"/>
    </source>
</evidence>
<dbReference type="KEGG" id="psyr:N018_08080"/>
<dbReference type="EMBL" id="CP007014">
    <property type="protein sequence ID" value="AHG40206.1"/>
    <property type="molecule type" value="Genomic_DNA"/>
</dbReference>
<dbReference type="eggNOG" id="ENOG5030H1W">
    <property type="taxonomic scope" value="Bacteria"/>
</dbReference>
<sequence length="260" mass="28005">MLVTSINTNGGTGPTARSNSLSSSTSNPTSALSAASIKTQDSGKISSLSVQLSQSATRAASRDSGLDHDALGAKAAEQLDQIIGRSYDINKAKNDAEVPETTDPEVLARAKKATQFVNGGRENPFAGMARDQLSLIAYDESGTFTVNEKKAAWVEDFNQESLWRQQFAAKAMAEYNSTGKFNNAFGESLEHFKGLPAIEKAQYPENYESKIRGWIDQDFNYLTNTAEGKSDAQDFIGKFLTRDESVFGDSASATDAPATE</sequence>
<accession>W0MTR9</accession>
<feature type="compositionally biased region" description="Low complexity" evidence="1">
    <location>
        <begin position="14"/>
        <end position="36"/>
    </location>
</feature>
<protein>
    <submittedName>
        <fullName evidence="2">Uncharacterized protein</fullName>
    </submittedName>
</protein>
<organism evidence="2 3">
    <name type="scientific">Pseudomonas syringae CC1557</name>
    <dbReference type="NCBI Taxonomy" id="1357279"/>
    <lineage>
        <taxon>Bacteria</taxon>
        <taxon>Pseudomonadati</taxon>
        <taxon>Pseudomonadota</taxon>
        <taxon>Gammaproteobacteria</taxon>
        <taxon>Pseudomonadales</taxon>
        <taxon>Pseudomonadaceae</taxon>
        <taxon>Pseudomonas</taxon>
        <taxon>Pseudomonas syringae</taxon>
    </lineage>
</organism>
<dbReference type="HOGENOM" id="CLU_067799_0_0_6"/>
<evidence type="ECO:0000313" key="3">
    <source>
        <dbReference type="Proteomes" id="UP000019089"/>
    </source>
</evidence>
<feature type="region of interest" description="Disordered" evidence="1">
    <location>
        <begin position="1"/>
        <end position="40"/>
    </location>
</feature>